<reference evidence="15 16" key="1">
    <citation type="submission" date="2019-07" db="EMBL/GenBank/DDBJ databases">
        <title>Chromosome genome assembly for large yellow croaker.</title>
        <authorList>
            <person name="Xiao S."/>
        </authorList>
    </citation>
    <scope>NUCLEOTIDE SEQUENCE [LARGE SCALE GENOMIC DNA]</scope>
    <source>
        <strain evidence="15">JMULYC20181020</strain>
        <tissue evidence="15">Muscle</tissue>
    </source>
</reference>
<dbReference type="GO" id="GO:0035107">
    <property type="term" value="P:appendage morphogenesis"/>
    <property type="evidence" value="ECO:0007669"/>
    <property type="project" value="UniProtKB-ARBA"/>
</dbReference>
<dbReference type="InterPro" id="IPR051565">
    <property type="entry name" value="Sal_C2H2-zinc-finger"/>
</dbReference>
<keyword evidence="5 12" id="KW-0863">Zinc-finger</keyword>
<feature type="region of interest" description="Disordered" evidence="13">
    <location>
        <begin position="776"/>
        <end position="846"/>
    </location>
</feature>
<evidence type="ECO:0000256" key="4">
    <source>
        <dbReference type="ARBA" id="ARBA00022737"/>
    </source>
</evidence>
<feature type="compositionally biased region" description="Acidic residues" evidence="13">
    <location>
        <begin position="806"/>
        <end position="822"/>
    </location>
</feature>
<dbReference type="FunFam" id="3.30.160.60:FF:000025">
    <property type="entry name" value="Spalt-like transcription factor 1"/>
    <property type="match status" value="1"/>
</dbReference>
<dbReference type="GO" id="GO:0030154">
    <property type="term" value="P:cell differentiation"/>
    <property type="evidence" value="ECO:0007669"/>
    <property type="project" value="UniProtKB-ARBA"/>
</dbReference>
<dbReference type="PROSITE" id="PS00028">
    <property type="entry name" value="ZINC_FINGER_C2H2_1"/>
    <property type="match status" value="7"/>
</dbReference>
<feature type="compositionally biased region" description="Low complexity" evidence="13">
    <location>
        <begin position="319"/>
        <end position="332"/>
    </location>
</feature>
<dbReference type="GO" id="GO:0000978">
    <property type="term" value="F:RNA polymerase II cis-regulatory region sequence-specific DNA binding"/>
    <property type="evidence" value="ECO:0007669"/>
    <property type="project" value="TreeGrafter"/>
</dbReference>
<feature type="domain" description="C2H2-type" evidence="14">
    <location>
        <begin position="442"/>
        <end position="469"/>
    </location>
</feature>
<dbReference type="GO" id="GO:0007399">
    <property type="term" value="P:nervous system development"/>
    <property type="evidence" value="ECO:0007669"/>
    <property type="project" value="UniProtKB-ARBA"/>
</dbReference>
<sequence>MSRRKQAKPQHFQSDPHLPLPEHNGDTELCSEDPPCKESDAHVCSRCCAEFFELSDLEEHQKNCTKNQLVLIVNENPASPTGTFSPGSPSINPDDQMNDTANNTDQTECCDLLEPNTLEKDESMEVDVSGMSSGHEEEGSHTESGSPINTVSGHGGRGTSGPPVGTSAVSAPLPQLSNLTELGNFSMINSNVIIENLQSTKVAVAQFSQEARSTGGPRVAVPALMEQLLALQQQQIHQLQLIEQIRHQILLLASQAPEMQVPPPSAPGTMGPAASPLTTLSSHLSQQLAAAAGLAQNLASQSASISSLKQLAAAAQLPQSNPSSSETSQSISTLGPSTVNAQSSDKRPNHMSTLHSQLSSSSLAKSSTPAFGMRSLLSSAVNPLLPQPPPGNPMFSSSLPSVGTTVEDLNSLAALAQRTKGKPPNVTSFEHKSSSDEAFFKHKCRFCGKVFGSDSALQIHLRSHTGERPYKCNICGNRFSTRGNLKVHFQRHKEKYPHIQMNPYPVPEHLDNIPTSTGIPYGMSMPPEKPVTSWLDSKPVLPTLTSSVGMLLPPTMPNLPHFIKKEDHSIAITSPSVTAKSDSGAAEPSAKSNDGVSEEGEGATLPTSNGKTEEGSNSSGFLTNVSSASESTADYTTSNSPPMMTNPLMPLMSDQFKAKFPFGGILDPLQGSETSKLQQLVENIDRKVTDPNECVICHRVLSCQSALKMHYRTHTGERPFKCKVCGRAFTTKGNLKTHYSVHRAMPPLRVQHSCPICQKKFTNAVVLQQHIRMHMGGQIPNTPLPESYPESMASDTGSFEERNFDDLDNFSDDNIEGMEEGPDSSVPDTPRSADASHDSLCNSPSPIEMAYQEGQEKNGQENTHNNETQELQVSQMKAMANGLVEGDCLTNDSSSLGGDIESQSAGSPAVSESTSSMQAPSPTSLQPQPRKSPSLEERQQKAFSFEHTSANLLHSHPSNIGALDLTSVNPSKDPLGMIFAFRERSTIKNTSCDICGKTFACQSALDIHYRSHTKERPFICTACNRGFSTKGNLKQHMLTHQMRDLPSQLFEPSNTSLSSSPTPSLLSVGPLNKPEVNGFLHGLHQENKDMPPWLGHIICLDIPSAFCCTATQDTEATLLQHLWEVFLLLQCSTDPRENPHRGKTVCLQYLWSGFHHQRKPQGTHGHAHVEQRSCQTRPQALCGWANGLPGYQPSQVSRDLPERHGVKSKQRGPGQFLEPVCCSLLQRPGNEDK</sequence>
<feature type="region of interest" description="Disordered" evidence="13">
    <location>
        <begin position="1193"/>
        <end position="1214"/>
    </location>
</feature>
<dbReference type="GO" id="GO:0000981">
    <property type="term" value="F:DNA-binding transcription factor activity, RNA polymerase II-specific"/>
    <property type="evidence" value="ECO:0007669"/>
    <property type="project" value="TreeGrafter"/>
</dbReference>
<keyword evidence="7" id="KW-0805">Transcription regulation</keyword>
<dbReference type="PANTHER" id="PTHR23233">
    <property type="entry name" value="SAL-LIKE PROTEIN"/>
    <property type="match status" value="1"/>
</dbReference>
<evidence type="ECO:0000256" key="7">
    <source>
        <dbReference type="ARBA" id="ARBA00023015"/>
    </source>
</evidence>
<evidence type="ECO:0000256" key="2">
    <source>
        <dbReference type="ARBA" id="ARBA00022553"/>
    </source>
</evidence>
<feature type="region of interest" description="Disordered" evidence="13">
    <location>
        <begin position="886"/>
        <end position="939"/>
    </location>
</feature>
<dbReference type="FunFam" id="3.30.160.60:FF:000708">
    <property type="entry name" value="Sal-like protein 1"/>
    <property type="match status" value="1"/>
</dbReference>
<dbReference type="InterPro" id="IPR036236">
    <property type="entry name" value="Znf_C2H2_sf"/>
</dbReference>
<name>A0A6G0J169_LARCR</name>
<comment type="similarity">
    <text evidence="11">Belongs to the sal C2H2-type zinc-finger protein family.</text>
</comment>
<dbReference type="Gene3D" id="3.30.160.60">
    <property type="entry name" value="Classic Zinc Finger"/>
    <property type="match status" value="6"/>
</dbReference>
<comment type="subcellular location">
    <subcellularLocation>
        <location evidence="1">Nucleus</location>
    </subcellularLocation>
</comment>
<dbReference type="PANTHER" id="PTHR23233:SF51">
    <property type="entry name" value="SAL-LIKE PROTEIN 1"/>
    <property type="match status" value="1"/>
</dbReference>
<accession>A0A6G0J169</accession>
<evidence type="ECO:0000256" key="11">
    <source>
        <dbReference type="ARBA" id="ARBA00038474"/>
    </source>
</evidence>
<feature type="domain" description="C2H2-type" evidence="14">
    <location>
        <begin position="990"/>
        <end position="1017"/>
    </location>
</feature>
<feature type="domain" description="C2H2-type" evidence="14">
    <location>
        <begin position="720"/>
        <end position="747"/>
    </location>
</feature>
<protein>
    <submittedName>
        <fullName evidence="15">Sal-like protein 1 Spalt-like transcription factor 1</fullName>
    </submittedName>
</protein>
<feature type="domain" description="C2H2-type" evidence="14">
    <location>
        <begin position="1018"/>
        <end position="1045"/>
    </location>
</feature>
<feature type="domain" description="C2H2-type" evidence="14">
    <location>
        <begin position="752"/>
        <end position="779"/>
    </location>
</feature>
<comment type="caution">
    <text evidence="15">The sequence shown here is derived from an EMBL/GenBank/DDBJ whole genome shotgun (WGS) entry which is preliminary data.</text>
</comment>
<evidence type="ECO:0000313" key="15">
    <source>
        <dbReference type="EMBL" id="KAE8297347.1"/>
    </source>
</evidence>
<dbReference type="Pfam" id="PF00096">
    <property type="entry name" value="zf-C2H2"/>
    <property type="match status" value="5"/>
</dbReference>
<proteinExistence type="inferred from homology"/>
<dbReference type="FunFam" id="3.30.160.60:FF:000302">
    <property type="entry name" value="Spalt-like transcription factor 1"/>
    <property type="match status" value="1"/>
</dbReference>
<dbReference type="SMART" id="SM00355">
    <property type="entry name" value="ZnF_C2H2"/>
    <property type="match status" value="8"/>
</dbReference>
<dbReference type="Proteomes" id="UP000424527">
    <property type="component" value="Unassembled WGS sequence"/>
</dbReference>
<dbReference type="FunFam" id="3.30.160.60:FF:000341">
    <property type="entry name" value="Spalt-like transcription factor 1"/>
    <property type="match status" value="1"/>
</dbReference>
<evidence type="ECO:0000256" key="12">
    <source>
        <dbReference type="PROSITE-ProRule" id="PRU00042"/>
    </source>
</evidence>
<organism evidence="15 16">
    <name type="scientific">Larimichthys crocea</name>
    <name type="common">Large yellow croaker</name>
    <name type="synonym">Pseudosciaena crocea</name>
    <dbReference type="NCBI Taxonomy" id="215358"/>
    <lineage>
        <taxon>Eukaryota</taxon>
        <taxon>Metazoa</taxon>
        <taxon>Chordata</taxon>
        <taxon>Craniata</taxon>
        <taxon>Vertebrata</taxon>
        <taxon>Euteleostomi</taxon>
        <taxon>Actinopterygii</taxon>
        <taxon>Neopterygii</taxon>
        <taxon>Teleostei</taxon>
        <taxon>Neoteleostei</taxon>
        <taxon>Acanthomorphata</taxon>
        <taxon>Eupercaria</taxon>
        <taxon>Sciaenidae</taxon>
        <taxon>Larimichthys</taxon>
    </lineage>
</organism>
<evidence type="ECO:0000256" key="13">
    <source>
        <dbReference type="SAM" id="MobiDB-lite"/>
    </source>
</evidence>
<evidence type="ECO:0000256" key="8">
    <source>
        <dbReference type="ARBA" id="ARBA00023125"/>
    </source>
</evidence>
<dbReference type="AlphaFoldDB" id="A0A6G0J169"/>
<feature type="compositionally biased region" description="Polar residues" evidence="13">
    <location>
        <begin position="333"/>
        <end position="343"/>
    </location>
</feature>
<dbReference type="FunFam" id="3.30.160.60:FF:000215">
    <property type="entry name" value="Spalt-like transcription factor 3"/>
    <property type="match status" value="1"/>
</dbReference>
<keyword evidence="9" id="KW-0804">Transcription</keyword>
<evidence type="ECO:0000256" key="6">
    <source>
        <dbReference type="ARBA" id="ARBA00022833"/>
    </source>
</evidence>
<dbReference type="FunFam" id="3.30.160.60:FF:000689">
    <property type="entry name" value="Spalt like transcription factor 1"/>
    <property type="match status" value="1"/>
</dbReference>
<dbReference type="GO" id="GO:0048513">
    <property type="term" value="P:animal organ development"/>
    <property type="evidence" value="ECO:0007669"/>
    <property type="project" value="UniProtKB-ARBA"/>
</dbReference>
<keyword evidence="3" id="KW-0479">Metal-binding</keyword>
<dbReference type="EMBL" id="REGW02000004">
    <property type="protein sequence ID" value="KAE8297347.1"/>
    <property type="molecule type" value="Genomic_DNA"/>
</dbReference>
<feature type="region of interest" description="Disordered" evidence="13">
    <location>
        <begin position="116"/>
        <end position="169"/>
    </location>
</feature>
<evidence type="ECO:0000256" key="1">
    <source>
        <dbReference type="ARBA" id="ARBA00004123"/>
    </source>
</evidence>
<feature type="domain" description="C2H2-type" evidence="14">
    <location>
        <begin position="470"/>
        <end position="497"/>
    </location>
</feature>
<dbReference type="GO" id="GO:0008270">
    <property type="term" value="F:zinc ion binding"/>
    <property type="evidence" value="ECO:0007669"/>
    <property type="project" value="UniProtKB-KW"/>
</dbReference>
<feature type="region of interest" description="Disordered" evidence="13">
    <location>
        <begin position="576"/>
        <end position="645"/>
    </location>
</feature>
<feature type="region of interest" description="Disordered" evidence="13">
    <location>
        <begin position="319"/>
        <end position="366"/>
    </location>
</feature>
<dbReference type="PROSITE" id="PS50157">
    <property type="entry name" value="ZINC_FINGER_C2H2_2"/>
    <property type="match status" value="7"/>
</dbReference>
<evidence type="ECO:0000256" key="10">
    <source>
        <dbReference type="ARBA" id="ARBA00023242"/>
    </source>
</evidence>
<evidence type="ECO:0000259" key="14">
    <source>
        <dbReference type="PROSITE" id="PS50157"/>
    </source>
</evidence>
<feature type="compositionally biased region" description="Low complexity" evidence="13">
    <location>
        <begin position="352"/>
        <end position="366"/>
    </location>
</feature>
<gene>
    <name evidence="15" type="ORF">D5F01_LYC03965</name>
</gene>
<evidence type="ECO:0000256" key="5">
    <source>
        <dbReference type="ARBA" id="ARBA00022771"/>
    </source>
</evidence>
<keyword evidence="16" id="KW-1185">Reference proteome</keyword>
<keyword evidence="8" id="KW-0238">DNA-binding</keyword>
<keyword evidence="2" id="KW-0597">Phosphoprotein</keyword>
<evidence type="ECO:0000256" key="3">
    <source>
        <dbReference type="ARBA" id="ARBA00022723"/>
    </source>
</evidence>
<keyword evidence="4" id="KW-0677">Repeat</keyword>
<feature type="region of interest" description="Disordered" evidence="13">
    <location>
        <begin position="1"/>
        <end position="32"/>
    </location>
</feature>
<feature type="compositionally biased region" description="Polar residues" evidence="13">
    <location>
        <begin position="605"/>
        <end position="637"/>
    </location>
</feature>
<dbReference type="GO" id="GO:0005634">
    <property type="term" value="C:nucleus"/>
    <property type="evidence" value="ECO:0007669"/>
    <property type="project" value="UniProtKB-SubCell"/>
</dbReference>
<evidence type="ECO:0000313" key="16">
    <source>
        <dbReference type="Proteomes" id="UP000424527"/>
    </source>
</evidence>
<feature type="compositionally biased region" description="Polar residues" evidence="13">
    <location>
        <begin position="890"/>
        <end position="931"/>
    </location>
</feature>
<keyword evidence="10" id="KW-0539">Nucleus</keyword>
<keyword evidence="6" id="KW-0862">Zinc</keyword>
<feature type="domain" description="C2H2-type" evidence="14">
    <location>
        <begin position="692"/>
        <end position="719"/>
    </location>
</feature>
<dbReference type="InterPro" id="IPR013087">
    <property type="entry name" value="Znf_C2H2_type"/>
</dbReference>
<evidence type="ECO:0000256" key="9">
    <source>
        <dbReference type="ARBA" id="ARBA00023163"/>
    </source>
</evidence>
<dbReference type="Pfam" id="PF12874">
    <property type="entry name" value="zf-met"/>
    <property type="match status" value="1"/>
</dbReference>
<dbReference type="CDD" id="cd20908">
    <property type="entry name" value="SUF4-like"/>
    <property type="match status" value="1"/>
</dbReference>
<dbReference type="SUPFAM" id="SSF57667">
    <property type="entry name" value="beta-beta-alpha zinc fingers"/>
    <property type="match status" value="4"/>
</dbReference>